<evidence type="ECO:0000313" key="3">
    <source>
        <dbReference type="WBParaSite" id="TASK_0000994801-mRNA-1"/>
    </source>
</evidence>
<sequence length="89" mass="9606">MSCAYLAEYFAPQDYERYSESSDGTGNAKAICPHLLLLRLSTVDSQPSLRPLVAATADVYVKDNVDAFAKNADLGCSATTINCSITYSM</sequence>
<reference evidence="3" key="1">
    <citation type="submission" date="2017-02" db="UniProtKB">
        <authorList>
            <consortium name="WormBaseParasite"/>
        </authorList>
    </citation>
    <scope>IDENTIFICATION</scope>
</reference>
<accession>A0A0R3WGF5</accession>
<proteinExistence type="predicted"/>
<evidence type="ECO:0000313" key="1">
    <source>
        <dbReference type="EMBL" id="VDK46864.1"/>
    </source>
</evidence>
<organism evidence="3">
    <name type="scientific">Taenia asiatica</name>
    <name type="common">Asian tapeworm</name>
    <dbReference type="NCBI Taxonomy" id="60517"/>
    <lineage>
        <taxon>Eukaryota</taxon>
        <taxon>Metazoa</taxon>
        <taxon>Spiralia</taxon>
        <taxon>Lophotrochozoa</taxon>
        <taxon>Platyhelminthes</taxon>
        <taxon>Cestoda</taxon>
        <taxon>Eucestoda</taxon>
        <taxon>Cyclophyllidea</taxon>
        <taxon>Taeniidae</taxon>
        <taxon>Taenia</taxon>
    </lineage>
</organism>
<gene>
    <name evidence="1" type="ORF">TASK_LOCUS9949</name>
</gene>
<name>A0A0R3WGF5_TAEAS</name>
<dbReference type="WBParaSite" id="TASK_0000994801-mRNA-1">
    <property type="protein sequence ID" value="TASK_0000994801-mRNA-1"/>
    <property type="gene ID" value="TASK_0000994801"/>
</dbReference>
<dbReference type="Proteomes" id="UP000282613">
    <property type="component" value="Unassembled WGS sequence"/>
</dbReference>
<evidence type="ECO:0000313" key="2">
    <source>
        <dbReference type="Proteomes" id="UP000282613"/>
    </source>
</evidence>
<dbReference type="EMBL" id="UYRS01019791">
    <property type="protein sequence ID" value="VDK46864.1"/>
    <property type="molecule type" value="Genomic_DNA"/>
</dbReference>
<keyword evidence="2" id="KW-1185">Reference proteome</keyword>
<protein>
    <submittedName>
        <fullName evidence="1 3">Uncharacterized protein</fullName>
    </submittedName>
</protein>
<dbReference type="AlphaFoldDB" id="A0A0R3WGF5"/>
<reference evidence="1 2" key="2">
    <citation type="submission" date="2018-11" db="EMBL/GenBank/DDBJ databases">
        <authorList>
            <consortium name="Pathogen Informatics"/>
        </authorList>
    </citation>
    <scope>NUCLEOTIDE SEQUENCE [LARGE SCALE GENOMIC DNA]</scope>
</reference>